<dbReference type="EMBL" id="AK423772">
    <property type="protein sequence ID" value="BAN42168.1"/>
    <property type="molecule type" value="mRNA"/>
</dbReference>
<dbReference type="AlphaFoldDB" id="S0B410"/>
<dbReference type="VEuPathDB" id="AmoebaDB:EIN_061200"/>
<dbReference type="Gene3D" id="1.25.40.90">
    <property type="match status" value="1"/>
</dbReference>
<organism evidence="1">
    <name type="scientific">Entamoeba invadens</name>
    <dbReference type="NCBI Taxonomy" id="33085"/>
    <lineage>
        <taxon>Eukaryota</taxon>
        <taxon>Amoebozoa</taxon>
        <taxon>Evosea</taxon>
        <taxon>Archamoebae</taxon>
        <taxon>Mastigamoebida</taxon>
        <taxon>Entamoebidae</taxon>
        <taxon>Entamoeba</taxon>
    </lineage>
</organism>
<dbReference type="SUPFAM" id="SSF48464">
    <property type="entry name" value="ENTH/VHS domain"/>
    <property type="match status" value="1"/>
</dbReference>
<accession>S0B410</accession>
<evidence type="ECO:0000313" key="1">
    <source>
        <dbReference type="EMBL" id="BAN42168.1"/>
    </source>
</evidence>
<proteinExistence type="evidence at transcript level"/>
<reference evidence="1" key="1">
    <citation type="submission" date="2012-06" db="EMBL/GenBank/DDBJ databases">
        <title>Short 5' UTR of Entamoeba genes.</title>
        <authorList>
            <person name="Hiranuka K."/>
            <person name="Kumagai M."/>
            <person name="Wakaguri H."/>
            <person name="Suzuki Y."/>
            <person name="Sugano S."/>
            <person name="Watanabe J."/>
            <person name="Makioka A."/>
        </authorList>
    </citation>
    <scope>NUCLEOTIDE SEQUENCE</scope>
    <source>
        <strain evidence="1">IP1</strain>
    </source>
</reference>
<dbReference type="InterPro" id="IPR008942">
    <property type="entry name" value="ENTH_VHS"/>
</dbReference>
<dbReference type="OMA" id="HNETNDV"/>
<evidence type="ECO:0008006" key="2">
    <source>
        <dbReference type="Google" id="ProtNLM"/>
    </source>
</evidence>
<protein>
    <recommendedName>
        <fullName evidence="2">VHS domain-containing protein</fullName>
    </recommendedName>
</protein>
<sequence length="354" mass="40208">MSVKLSELVSHLITDSRNDPSEVEMQTIVNAVERVAGADIVLRLQIEQKMRNYTKKIVPDNEIINCLTLTNFVVQNSPTFRTQVCELSFVGLLQQVGKMKKLHNETNDVEDKVRELIAVWGTFYPCELSEYNVLYQKYCARKIINPHTQPTTFLPSQIIQLIPHVEHNLRNISRALETGYGDLDNIYMYAFKISKKYEQSCSKCLGDKGRYDPDSFAECVAIGKRLAEALKQLKTMIDKPAGVVRKQKGLRDDKQEPRAIVNKLMKPKAQIDFTMPTQKNSMATKVQMKKHVGGMLVSHSYVIPEVGLKEKQTPLVRDEVDFQTRSSPFAVPTCTSTMNNNAQSPDVFAFDEDL</sequence>
<name>S0B410_ENTIV</name>